<organism evidence="1">
    <name type="scientific">Myoviridae sp. ctx322</name>
    <dbReference type="NCBI Taxonomy" id="2826711"/>
    <lineage>
        <taxon>Viruses</taxon>
        <taxon>Duplodnaviria</taxon>
        <taxon>Heunggongvirae</taxon>
        <taxon>Uroviricota</taxon>
        <taxon>Caudoviricetes</taxon>
    </lineage>
</organism>
<reference evidence="1" key="1">
    <citation type="journal article" date="2021" name="Proc. Natl. Acad. Sci. U.S.A.">
        <title>A Catalog of Tens of Thousands of Viruses from Human Metagenomes Reveals Hidden Associations with Chronic Diseases.</title>
        <authorList>
            <person name="Tisza M.J."/>
            <person name="Buck C.B."/>
        </authorList>
    </citation>
    <scope>NUCLEOTIDE SEQUENCE</scope>
    <source>
        <strain evidence="1">Ctx322</strain>
    </source>
</reference>
<protein>
    <submittedName>
        <fullName evidence="1">Uncharacterized protein</fullName>
    </submittedName>
</protein>
<sequence>MEPILNIKEAPLWDSKKKFTIITYRKSRVSPSLAGEEIHREELTFSSPEDMWNMIMKVSTYNMQEIKISVEKDEDTYTEKILTQL</sequence>
<name>A0A8S5NAX1_9CAUD</name>
<proteinExistence type="predicted"/>
<accession>A0A8S5NAX1</accession>
<evidence type="ECO:0000313" key="1">
    <source>
        <dbReference type="EMBL" id="DAD91535.1"/>
    </source>
</evidence>
<dbReference type="EMBL" id="BK015115">
    <property type="protein sequence ID" value="DAD91535.1"/>
    <property type="molecule type" value="Genomic_DNA"/>
</dbReference>